<dbReference type="Pfam" id="PF03600">
    <property type="entry name" value="CitMHS"/>
    <property type="match status" value="1"/>
</dbReference>
<feature type="transmembrane region" description="Helical" evidence="6">
    <location>
        <begin position="61"/>
        <end position="80"/>
    </location>
</feature>
<evidence type="ECO:0000256" key="1">
    <source>
        <dbReference type="ARBA" id="ARBA00004141"/>
    </source>
</evidence>
<comment type="caution">
    <text evidence="8">The sequence shown here is derived from an EMBL/GenBank/DDBJ whole genome shotgun (WGS) entry which is preliminary data.</text>
</comment>
<evidence type="ECO:0000256" key="6">
    <source>
        <dbReference type="SAM" id="Phobius"/>
    </source>
</evidence>
<feature type="transmembrane region" description="Helical" evidence="6">
    <location>
        <begin position="30"/>
        <end position="49"/>
    </location>
</feature>
<proteinExistence type="predicted"/>
<reference evidence="9" key="1">
    <citation type="journal article" date="2019" name="Int. J. Syst. Evol. Microbiol.">
        <title>The Global Catalogue of Microorganisms (GCM) 10K type strain sequencing project: providing services to taxonomists for standard genome sequencing and annotation.</title>
        <authorList>
            <consortium name="The Broad Institute Genomics Platform"/>
            <consortium name="The Broad Institute Genome Sequencing Center for Infectious Disease"/>
            <person name="Wu L."/>
            <person name="Ma J."/>
        </authorList>
    </citation>
    <scope>NUCLEOTIDE SEQUENCE [LARGE SCALE GENOMIC DNA]</scope>
    <source>
        <strain evidence="9">DFY28</strain>
    </source>
</reference>
<keyword evidence="5 6" id="KW-0472">Membrane</keyword>
<dbReference type="EMBL" id="JBHUEY010000006">
    <property type="protein sequence ID" value="MFD1785546.1"/>
    <property type="molecule type" value="Genomic_DNA"/>
</dbReference>
<feature type="transmembrane region" description="Helical" evidence="6">
    <location>
        <begin position="287"/>
        <end position="306"/>
    </location>
</feature>
<feature type="transmembrane region" description="Helical" evidence="6">
    <location>
        <begin position="174"/>
        <end position="196"/>
    </location>
</feature>
<protein>
    <submittedName>
        <fullName evidence="8">CitMHS family transporter</fullName>
    </submittedName>
</protein>
<evidence type="ECO:0000256" key="3">
    <source>
        <dbReference type="ARBA" id="ARBA00022692"/>
    </source>
</evidence>
<evidence type="ECO:0000256" key="4">
    <source>
        <dbReference type="ARBA" id="ARBA00022989"/>
    </source>
</evidence>
<sequence>MHLSLWGFATLAVFLALVLTRRLSAAAALILTPVTFGLLAGFGAGLGEMMLQGVVEVAPTALMLVFALLYFAVMIEAGLFEPLVRKILALAGDDPVRVVVGTAALAMLVSLDGDGATTALVTISAMYPVYRRLGLNPLILAVLLGLSNTLMNWLPWGGPSARAATALRVPVMDVVGPLLPALGLSLLGVLALAYVFGRMERRRLAAHASAAGPPSAGEDRLDEAPTAPKETRNLLLNLALTVALIVGMVTQVAPLAALVMSAFAIAVTLNFPRLSEQKARLAAHGETVMMMVMLIFGAGAFTGILSGTGMIDAMAGSLVSAIPPALGPYMGQITALLSMPLLMFMSNDAFFFGVVPVLGAAGAAYGVPAEEIARASLMGMPLHGLSPFIAPIYLVASLIRADVGALQRFGLPWAILTSLFAFAAAMLTGAITFPR</sequence>
<feature type="domain" description="Citrate transporter-like" evidence="7">
    <location>
        <begin position="16"/>
        <end position="379"/>
    </location>
</feature>
<organism evidence="8 9">
    <name type="scientific">Phenylobacterium terrae</name>
    <dbReference type="NCBI Taxonomy" id="2665495"/>
    <lineage>
        <taxon>Bacteria</taxon>
        <taxon>Pseudomonadati</taxon>
        <taxon>Pseudomonadota</taxon>
        <taxon>Alphaproteobacteria</taxon>
        <taxon>Caulobacterales</taxon>
        <taxon>Caulobacteraceae</taxon>
        <taxon>Phenylobacterium</taxon>
    </lineage>
</organism>
<keyword evidence="2" id="KW-0813">Transport</keyword>
<accession>A0ABW4N6I1</accession>
<evidence type="ECO:0000256" key="5">
    <source>
        <dbReference type="ARBA" id="ARBA00023136"/>
    </source>
</evidence>
<dbReference type="InterPro" id="IPR004680">
    <property type="entry name" value="Cit_transptr-like_dom"/>
</dbReference>
<feature type="transmembrane region" description="Helical" evidence="6">
    <location>
        <begin position="411"/>
        <end position="433"/>
    </location>
</feature>
<evidence type="ECO:0000259" key="7">
    <source>
        <dbReference type="Pfam" id="PF03600"/>
    </source>
</evidence>
<feature type="transmembrane region" description="Helical" evidence="6">
    <location>
        <begin position="380"/>
        <end position="399"/>
    </location>
</feature>
<comment type="subcellular location">
    <subcellularLocation>
        <location evidence="1">Membrane</location>
        <topology evidence="1">Multi-pass membrane protein</topology>
    </subcellularLocation>
</comment>
<dbReference type="NCBIfam" id="TIGR00784">
    <property type="entry name" value="citMHS"/>
    <property type="match status" value="1"/>
</dbReference>
<dbReference type="Proteomes" id="UP001597237">
    <property type="component" value="Unassembled WGS sequence"/>
</dbReference>
<feature type="transmembrane region" description="Helical" evidence="6">
    <location>
        <begin position="234"/>
        <end position="267"/>
    </location>
</feature>
<dbReference type="InterPro" id="IPR014738">
    <property type="entry name" value="Citrate_transporter"/>
</dbReference>
<keyword evidence="4 6" id="KW-1133">Transmembrane helix</keyword>
<evidence type="ECO:0000313" key="9">
    <source>
        <dbReference type="Proteomes" id="UP001597237"/>
    </source>
</evidence>
<feature type="transmembrane region" description="Helical" evidence="6">
    <location>
        <begin position="135"/>
        <end position="154"/>
    </location>
</feature>
<keyword evidence="3 6" id="KW-0812">Transmembrane</keyword>
<feature type="transmembrane region" description="Helical" evidence="6">
    <location>
        <begin position="318"/>
        <end position="343"/>
    </location>
</feature>
<feature type="transmembrane region" description="Helical" evidence="6">
    <location>
        <begin position="100"/>
        <end position="123"/>
    </location>
</feature>
<evidence type="ECO:0000256" key="2">
    <source>
        <dbReference type="ARBA" id="ARBA00022448"/>
    </source>
</evidence>
<feature type="transmembrane region" description="Helical" evidence="6">
    <location>
        <begin position="349"/>
        <end position="368"/>
    </location>
</feature>
<name>A0ABW4N6I1_9CAUL</name>
<gene>
    <name evidence="8" type="ORF">ACFSC0_19265</name>
</gene>
<dbReference type="RefSeq" id="WP_377281606.1">
    <property type="nucleotide sequence ID" value="NZ_JBHRSI010000004.1"/>
</dbReference>
<evidence type="ECO:0000313" key="8">
    <source>
        <dbReference type="EMBL" id="MFD1785546.1"/>
    </source>
</evidence>
<keyword evidence="9" id="KW-1185">Reference proteome</keyword>